<dbReference type="InterPro" id="IPR000262">
    <property type="entry name" value="FMN-dep_DH"/>
</dbReference>
<dbReference type="CDD" id="cd02809">
    <property type="entry name" value="alpha_hydroxyacid_oxid_FMN"/>
    <property type="match status" value="1"/>
</dbReference>
<comment type="cofactor">
    <cofactor evidence="1">
        <name>FMN</name>
        <dbReference type="ChEBI" id="CHEBI:58210"/>
    </cofactor>
</comment>
<dbReference type="GO" id="GO:0004459">
    <property type="term" value="F:L-lactate dehydrogenase (NAD+) activity"/>
    <property type="evidence" value="ECO:0007669"/>
    <property type="project" value="TreeGrafter"/>
</dbReference>
<evidence type="ECO:0000256" key="3">
    <source>
        <dbReference type="ARBA" id="ARBA00022643"/>
    </source>
</evidence>
<proteinExistence type="inferred from homology"/>
<feature type="domain" description="FMN hydroxy acid dehydrogenase" evidence="8">
    <location>
        <begin position="1"/>
        <end position="383"/>
    </location>
</feature>
<dbReference type="OrthoDB" id="9770452at2"/>
<name>A0A239KRX1_9BURK</name>
<feature type="binding site" evidence="7">
    <location>
        <begin position="332"/>
        <end position="333"/>
    </location>
    <ligand>
        <name>FMN</name>
        <dbReference type="ChEBI" id="CHEBI:58210"/>
    </ligand>
</feature>
<protein>
    <submittedName>
        <fullName evidence="9">L-lactate dehydrogenase (Cytochrome)</fullName>
    </submittedName>
</protein>
<organism evidence="9 10">
    <name type="scientific">Noviherbaspirillum humi</name>
    <dbReference type="NCBI Taxonomy" id="1688639"/>
    <lineage>
        <taxon>Bacteria</taxon>
        <taxon>Pseudomonadati</taxon>
        <taxon>Pseudomonadota</taxon>
        <taxon>Betaproteobacteria</taxon>
        <taxon>Burkholderiales</taxon>
        <taxon>Oxalobacteraceae</taxon>
        <taxon>Noviherbaspirillum</taxon>
    </lineage>
</organism>
<evidence type="ECO:0000313" key="9">
    <source>
        <dbReference type="EMBL" id="SNT20418.1"/>
    </source>
</evidence>
<dbReference type="NCBIfam" id="NF008398">
    <property type="entry name" value="PRK11197.1"/>
    <property type="match status" value="1"/>
</dbReference>
<dbReference type="SUPFAM" id="SSF51395">
    <property type="entry name" value="FMN-linked oxidoreductases"/>
    <property type="match status" value="1"/>
</dbReference>
<feature type="binding site" evidence="7">
    <location>
        <position position="254"/>
    </location>
    <ligand>
        <name>FMN</name>
        <dbReference type="ChEBI" id="CHEBI:58210"/>
    </ligand>
</feature>
<dbReference type="PANTHER" id="PTHR10578:SF85">
    <property type="entry name" value="L-LACTATE DEHYDROGENASE"/>
    <property type="match status" value="1"/>
</dbReference>
<dbReference type="InterPro" id="IPR037396">
    <property type="entry name" value="FMN_HAD"/>
</dbReference>
<keyword evidence="10" id="KW-1185">Reference proteome</keyword>
<dbReference type="InterPro" id="IPR013785">
    <property type="entry name" value="Aldolase_TIM"/>
</dbReference>
<dbReference type="Pfam" id="PF01070">
    <property type="entry name" value="FMN_dh"/>
    <property type="match status" value="1"/>
</dbReference>
<keyword evidence="4" id="KW-0560">Oxidoreductase</keyword>
<dbReference type="EMBL" id="FZOT01000017">
    <property type="protein sequence ID" value="SNT20418.1"/>
    <property type="molecule type" value="Genomic_DNA"/>
</dbReference>
<evidence type="ECO:0000313" key="10">
    <source>
        <dbReference type="Proteomes" id="UP000198284"/>
    </source>
</evidence>
<dbReference type="GO" id="GO:0010181">
    <property type="term" value="F:FMN binding"/>
    <property type="evidence" value="ECO:0007669"/>
    <property type="project" value="InterPro"/>
</dbReference>
<feature type="binding site" evidence="7">
    <location>
        <position position="106"/>
    </location>
    <ligand>
        <name>FMN</name>
        <dbReference type="ChEBI" id="CHEBI:58210"/>
    </ligand>
</feature>
<evidence type="ECO:0000256" key="5">
    <source>
        <dbReference type="ARBA" id="ARBA00024042"/>
    </source>
</evidence>
<dbReference type="GO" id="GO:0009060">
    <property type="term" value="P:aerobic respiration"/>
    <property type="evidence" value="ECO:0007669"/>
    <property type="project" value="TreeGrafter"/>
</dbReference>
<dbReference type="PROSITE" id="PS00557">
    <property type="entry name" value="FMN_HYDROXY_ACID_DH_1"/>
    <property type="match status" value="1"/>
</dbReference>
<evidence type="ECO:0000256" key="7">
    <source>
        <dbReference type="PIRSR" id="PIRSR000138-2"/>
    </source>
</evidence>
<feature type="active site" description="Proton acceptor" evidence="6">
    <location>
        <position position="278"/>
    </location>
</feature>
<comment type="similarity">
    <text evidence="5">Belongs to the FMN-dependent alpha-hydroxy acid dehydrogenase family.</text>
</comment>
<dbReference type="Gene3D" id="3.20.20.70">
    <property type="entry name" value="Aldolase class I"/>
    <property type="match status" value="1"/>
</dbReference>
<gene>
    <name evidence="9" type="ORF">SAMN06265795_11710</name>
</gene>
<feature type="binding site" evidence="7">
    <location>
        <position position="276"/>
    </location>
    <ligand>
        <name>FMN</name>
        <dbReference type="ChEBI" id="CHEBI:58210"/>
    </ligand>
</feature>
<keyword evidence="2 7" id="KW-0285">Flavoprotein</keyword>
<dbReference type="AlphaFoldDB" id="A0A239KRX1"/>
<dbReference type="GO" id="GO:0005886">
    <property type="term" value="C:plasma membrane"/>
    <property type="evidence" value="ECO:0007669"/>
    <property type="project" value="TreeGrafter"/>
</dbReference>
<feature type="binding site" evidence="7">
    <location>
        <position position="127"/>
    </location>
    <ligand>
        <name>FMN</name>
        <dbReference type="ChEBI" id="CHEBI:58210"/>
    </ligand>
</feature>
<reference evidence="9 10" key="1">
    <citation type="submission" date="2017-06" db="EMBL/GenBank/DDBJ databases">
        <authorList>
            <person name="Kim H.J."/>
            <person name="Triplett B.A."/>
        </authorList>
    </citation>
    <scope>NUCLEOTIDE SEQUENCE [LARGE SCALE GENOMIC DNA]</scope>
    <source>
        <strain evidence="9 10">U15</strain>
    </source>
</reference>
<feature type="binding site" evidence="7">
    <location>
        <position position="155"/>
    </location>
    <ligand>
        <name>FMN</name>
        <dbReference type="ChEBI" id="CHEBI:58210"/>
    </ligand>
</feature>
<dbReference type="InterPro" id="IPR008259">
    <property type="entry name" value="FMN_hydac_DH_AS"/>
</dbReference>
<feature type="binding site" evidence="7">
    <location>
        <position position="129"/>
    </location>
    <ligand>
        <name>glyoxylate</name>
        <dbReference type="ChEBI" id="CHEBI:36655"/>
    </ligand>
</feature>
<accession>A0A239KRX1</accession>
<feature type="binding site" evidence="7">
    <location>
        <position position="281"/>
    </location>
    <ligand>
        <name>glyoxylate</name>
        <dbReference type="ChEBI" id="CHEBI:36655"/>
    </ligand>
</feature>
<dbReference type="InterPro" id="IPR012133">
    <property type="entry name" value="Alpha-hydoxy_acid_DH_FMN"/>
</dbReference>
<evidence type="ECO:0000256" key="2">
    <source>
        <dbReference type="ARBA" id="ARBA00022630"/>
    </source>
</evidence>
<feature type="binding site" evidence="7">
    <location>
        <position position="164"/>
    </location>
    <ligand>
        <name>glyoxylate</name>
        <dbReference type="ChEBI" id="CHEBI:36655"/>
    </ligand>
</feature>
<dbReference type="FunFam" id="3.20.20.70:FF:000029">
    <property type="entry name" value="L-lactate dehydrogenase"/>
    <property type="match status" value="1"/>
</dbReference>
<dbReference type="RefSeq" id="WP_089401012.1">
    <property type="nucleotide sequence ID" value="NZ_FZOT01000017.1"/>
</dbReference>
<evidence type="ECO:0000256" key="4">
    <source>
        <dbReference type="ARBA" id="ARBA00023002"/>
    </source>
</evidence>
<feature type="binding site" evidence="7">
    <location>
        <position position="24"/>
    </location>
    <ligand>
        <name>glyoxylate</name>
        <dbReference type="ChEBI" id="CHEBI:36655"/>
    </ligand>
</feature>
<dbReference type="PROSITE" id="PS51349">
    <property type="entry name" value="FMN_HYDROXY_ACID_DH_2"/>
    <property type="match status" value="1"/>
</dbReference>
<feature type="binding site" evidence="7">
    <location>
        <begin position="77"/>
        <end position="79"/>
    </location>
    <ligand>
        <name>FMN</name>
        <dbReference type="ChEBI" id="CHEBI:58210"/>
    </ligand>
</feature>
<feature type="binding site" evidence="7">
    <location>
        <position position="278"/>
    </location>
    <ligand>
        <name>glyoxylate</name>
        <dbReference type="ChEBI" id="CHEBI:36655"/>
    </ligand>
</feature>
<evidence type="ECO:0000256" key="6">
    <source>
        <dbReference type="PIRSR" id="PIRSR000138-1"/>
    </source>
</evidence>
<dbReference type="Proteomes" id="UP000198284">
    <property type="component" value="Unassembled WGS sequence"/>
</dbReference>
<feature type="binding site" evidence="7">
    <location>
        <begin position="309"/>
        <end position="313"/>
    </location>
    <ligand>
        <name>FMN</name>
        <dbReference type="ChEBI" id="CHEBI:58210"/>
    </ligand>
</feature>
<dbReference type="PIRSF" id="PIRSF000138">
    <property type="entry name" value="Al-hdrx_acd_dh"/>
    <property type="match status" value="1"/>
</dbReference>
<keyword evidence="3 7" id="KW-0288">FMN</keyword>
<evidence type="ECO:0000259" key="8">
    <source>
        <dbReference type="PROSITE" id="PS51349"/>
    </source>
</evidence>
<dbReference type="PANTHER" id="PTHR10578">
    <property type="entry name" value="S -2-HYDROXY-ACID OXIDASE-RELATED"/>
    <property type="match status" value="1"/>
</dbReference>
<evidence type="ECO:0000256" key="1">
    <source>
        <dbReference type="ARBA" id="ARBA00001917"/>
    </source>
</evidence>
<sequence length="390" mass="42341">MTPASIEDYRTLARQRLPRALFDYIDGGSYDEITLAANRADLRTLRLRQRVMWNVEHLDTSTELLGQRLALPLALAPVGFAGMMARRGEVQAARAAVAAGIPFSLSTLSVCSIEEVSKAINAPFWFQLYMMRDRGIVRELLQRAQSARCSALFITVDLAAYGMRYREVRHSVGSSFRLGRLAAKALNALAHLHWTRDVALGGRPLVFGNLAGSIPNARTMSELSAWVNRQLDPSVTWKDLVWVRENWRGPLIIKGIMDPDDARAAHDIGADAVVVSNHGGRQLDCAPSTISALPAIADAVGDRLQVLMDGGVRSGQDVAKALALGARAVLFGRPWAWALAAGGEKAVGAMLATVKRELESTMALQGLTGIAQIDRRALQSAWSPEQARAA</sequence>